<accession>A0A9D1Q0H9</accession>
<feature type="transmembrane region" description="Helical" evidence="6">
    <location>
        <begin position="17"/>
        <end position="40"/>
    </location>
</feature>
<organism evidence="8 9">
    <name type="scientific">Candidatus Protoclostridium stercorigallinarum</name>
    <dbReference type="NCBI Taxonomy" id="2838741"/>
    <lineage>
        <taxon>Bacteria</taxon>
        <taxon>Bacillati</taxon>
        <taxon>Bacillota</taxon>
        <taxon>Clostridia</taxon>
        <taxon>Candidatus Protoclostridium</taxon>
    </lineage>
</organism>
<gene>
    <name evidence="8" type="ORF">H9892_04815</name>
</gene>
<name>A0A9D1Q0H9_9FIRM</name>
<dbReference type="EMBL" id="DXHS01000076">
    <property type="protein sequence ID" value="HIW02641.1"/>
    <property type="molecule type" value="Genomic_DNA"/>
</dbReference>
<dbReference type="Pfam" id="PF02687">
    <property type="entry name" value="FtsX"/>
    <property type="match status" value="1"/>
</dbReference>
<keyword evidence="3 6" id="KW-0812">Transmembrane</keyword>
<reference evidence="8" key="1">
    <citation type="journal article" date="2021" name="PeerJ">
        <title>Extensive microbial diversity within the chicken gut microbiome revealed by metagenomics and culture.</title>
        <authorList>
            <person name="Gilroy R."/>
            <person name="Ravi A."/>
            <person name="Getino M."/>
            <person name="Pursley I."/>
            <person name="Horton D.L."/>
            <person name="Alikhan N.F."/>
            <person name="Baker D."/>
            <person name="Gharbi K."/>
            <person name="Hall N."/>
            <person name="Watson M."/>
            <person name="Adriaenssens E.M."/>
            <person name="Foster-Nyarko E."/>
            <person name="Jarju S."/>
            <person name="Secka A."/>
            <person name="Antonio M."/>
            <person name="Oren A."/>
            <person name="Chaudhuri R.R."/>
            <person name="La Ragione R."/>
            <person name="Hildebrand F."/>
            <person name="Pallen M.J."/>
        </authorList>
    </citation>
    <scope>NUCLEOTIDE SEQUENCE</scope>
    <source>
        <strain evidence="8">12435</strain>
    </source>
</reference>
<evidence type="ECO:0000256" key="4">
    <source>
        <dbReference type="ARBA" id="ARBA00022989"/>
    </source>
</evidence>
<dbReference type="AlphaFoldDB" id="A0A9D1Q0H9"/>
<dbReference type="InterPro" id="IPR003838">
    <property type="entry name" value="ABC3_permease_C"/>
</dbReference>
<protein>
    <submittedName>
        <fullName evidence="8">ABC transporter permease</fullName>
    </submittedName>
</protein>
<reference evidence="8" key="2">
    <citation type="submission" date="2021-04" db="EMBL/GenBank/DDBJ databases">
        <authorList>
            <person name="Gilroy R."/>
        </authorList>
    </citation>
    <scope>NUCLEOTIDE SEQUENCE</scope>
    <source>
        <strain evidence="8">12435</strain>
    </source>
</reference>
<dbReference type="PANTHER" id="PTHR46795">
    <property type="entry name" value="ABC TRANSPORTER PERMEASE-RELATED-RELATED"/>
    <property type="match status" value="1"/>
</dbReference>
<sequence>MTLKLAFRNIKRQTSTYVIYFITVMFTVALMFAVNNVLFSPDLYEYARDDADLRDGITRLVMPFIVAVVCIVCFIVCYATSYLLKRRRREFGTYMLLGMKKRRVLAVFVIENAVVGLLSCVVGGALGVGVFYALNGIVCGIMGNGMPPLVMHAAGIWITAAEWAGIFVIAVAWSGVMLMRAKLCALVRGSDKAKRMPRFPKSEAVVSAVMLCAIVGLCVFMAVVMYNVLFVWDGSVAATAFTCAAIGGGFLGLMAAIVVFHMGLRSIWLQRVVRREKRCGTPVPAAAGAVVPRTAPQCENYRDRAYKGMNLVRSRGMAAAMDRNAAVMGIVALLMTLAVLLSDFAFSLHHIFLSETERTFDVTGTWYADIRDTNYHIYGTTAEQAVEEAEKFTHVDRVITYDLCWADNALTEELEMFVVAESKAALVLEAFGEDVAEVSDGGFYILGNSYVSDHDEEGMPVYESYYDGHIKAG</sequence>
<dbReference type="PANTHER" id="PTHR46795:SF3">
    <property type="entry name" value="ABC TRANSPORTER PERMEASE"/>
    <property type="match status" value="1"/>
</dbReference>
<evidence type="ECO:0000256" key="6">
    <source>
        <dbReference type="SAM" id="Phobius"/>
    </source>
</evidence>
<dbReference type="GO" id="GO:0005886">
    <property type="term" value="C:plasma membrane"/>
    <property type="evidence" value="ECO:0007669"/>
    <property type="project" value="UniProtKB-SubCell"/>
</dbReference>
<evidence type="ECO:0000256" key="1">
    <source>
        <dbReference type="ARBA" id="ARBA00004651"/>
    </source>
</evidence>
<keyword evidence="5 6" id="KW-0472">Membrane</keyword>
<evidence type="ECO:0000259" key="7">
    <source>
        <dbReference type="Pfam" id="PF02687"/>
    </source>
</evidence>
<keyword evidence="2" id="KW-1003">Cell membrane</keyword>
<comment type="subcellular location">
    <subcellularLocation>
        <location evidence="1">Cell membrane</location>
        <topology evidence="1">Multi-pass membrane protein</topology>
    </subcellularLocation>
</comment>
<dbReference type="Proteomes" id="UP000823990">
    <property type="component" value="Unassembled WGS sequence"/>
</dbReference>
<feature type="transmembrane region" description="Helical" evidence="6">
    <location>
        <begin position="238"/>
        <end position="264"/>
    </location>
</feature>
<evidence type="ECO:0000256" key="2">
    <source>
        <dbReference type="ARBA" id="ARBA00022475"/>
    </source>
</evidence>
<feature type="transmembrane region" description="Helical" evidence="6">
    <location>
        <begin position="105"/>
        <end position="134"/>
    </location>
</feature>
<dbReference type="InterPro" id="IPR052536">
    <property type="entry name" value="ABC-4_Integral_Memb_Prot"/>
</dbReference>
<feature type="domain" description="ABC3 transporter permease C-terminal" evidence="7">
    <location>
        <begin position="64"/>
        <end position="180"/>
    </location>
</feature>
<evidence type="ECO:0000256" key="5">
    <source>
        <dbReference type="ARBA" id="ARBA00023136"/>
    </source>
</evidence>
<feature type="transmembrane region" description="Helical" evidence="6">
    <location>
        <begin position="154"/>
        <end position="178"/>
    </location>
</feature>
<feature type="transmembrane region" description="Helical" evidence="6">
    <location>
        <begin position="60"/>
        <end position="84"/>
    </location>
</feature>
<feature type="transmembrane region" description="Helical" evidence="6">
    <location>
        <begin position="204"/>
        <end position="232"/>
    </location>
</feature>
<feature type="transmembrane region" description="Helical" evidence="6">
    <location>
        <begin position="325"/>
        <end position="346"/>
    </location>
</feature>
<evidence type="ECO:0000313" key="8">
    <source>
        <dbReference type="EMBL" id="HIW02641.1"/>
    </source>
</evidence>
<comment type="caution">
    <text evidence="8">The sequence shown here is derived from an EMBL/GenBank/DDBJ whole genome shotgun (WGS) entry which is preliminary data.</text>
</comment>
<keyword evidence="4 6" id="KW-1133">Transmembrane helix</keyword>
<evidence type="ECO:0000256" key="3">
    <source>
        <dbReference type="ARBA" id="ARBA00022692"/>
    </source>
</evidence>
<evidence type="ECO:0000313" key="9">
    <source>
        <dbReference type="Proteomes" id="UP000823990"/>
    </source>
</evidence>
<proteinExistence type="predicted"/>